<dbReference type="AlphaFoldDB" id="A0A915HJ90"/>
<sequence length="99" mass="11322">MMEIEEKIFPDYFRNTIRNPINNIQPQSAFLLSSVRGKCPNDGAMIHYLEAFYEKKTHQHSSRYSAGYTHWTHVSAIRITAAAPFCELTTTAHLSCICV</sequence>
<organism evidence="1 2">
    <name type="scientific">Romanomermis culicivorax</name>
    <name type="common">Nematode worm</name>
    <dbReference type="NCBI Taxonomy" id="13658"/>
    <lineage>
        <taxon>Eukaryota</taxon>
        <taxon>Metazoa</taxon>
        <taxon>Ecdysozoa</taxon>
        <taxon>Nematoda</taxon>
        <taxon>Enoplea</taxon>
        <taxon>Dorylaimia</taxon>
        <taxon>Mermithida</taxon>
        <taxon>Mermithoidea</taxon>
        <taxon>Mermithidae</taxon>
        <taxon>Romanomermis</taxon>
    </lineage>
</organism>
<proteinExistence type="predicted"/>
<evidence type="ECO:0000313" key="2">
    <source>
        <dbReference type="WBParaSite" id="nRc.2.0.1.t01655-RA"/>
    </source>
</evidence>
<keyword evidence="1" id="KW-1185">Reference proteome</keyword>
<evidence type="ECO:0000313" key="1">
    <source>
        <dbReference type="Proteomes" id="UP000887565"/>
    </source>
</evidence>
<reference evidence="2" key="1">
    <citation type="submission" date="2022-11" db="UniProtKB">
        <authorList>
            <consortium name="WormBaseParasite"/>
        </authorList>
    </citation>
    <scope>IDENTIFICATION</scope>
</reference>
<name>A0A915HJ90_ROMCU</name>
<dbReference type="Proteomes" id="UP000887565">
    <property type="component" value="Unplaced"/>
</dbReference>
<dbReference type="WBParaSite" id="nRc.2.0.1.t01655-RA">
    <property type="protein sequence ID" value="nRc.2.0.1.t01655-RA"/>
    <property type="gene ID" value="nRc.2.0.1.g01655"/>
</dbReference>
<accession>A0A915HJ90</accession>
<protein>
    <submittedName>
        <fullName evidence="2">Uncharacterized protein</fullName>
    </submittedName>
</protein>